<dbReference type="GO" id="GO:0003690">
    <property type="term" value="F:double-stranded DNA binding"/>
    <property type="evidence" value="ECO:0007669"/>
    <property type="project" value="TreeGrafter"/>
</dbReference>
<dbReference type="Gene3D" id="3.30.420.10">
    <property type="entry name" value="Ribonuclease H-like superfamily/Ribonuclease H"/>
    <property type="match status" value="1"/>
</dbReference>
<feature type="non-terminal residue" evidence="1">
    <location>
        <position position="1"/>
    </location>
</feature>
<gene>
    <name evidence="1" type="ORF">EAI_16302</name>
</gene>
<dbReference type="GO" id="GO:0042800">
    <property type="term" value="F:histone H3K4 methyltransferase activity"/>
    <property type="evidence" value="ECO:0007669"/>
    <property type="project" value="TreeGrafter"/>
</dbReference>
<dbReference type="InterPro" id="IPR052709">
    <property type="entry name" value="Transposase-MT_Hybrid"/>
</dbReference>
<dbReference type="GO" id="GO:0000793">
    <property type="term" value="C:condensed chromosome"/>
    <property type="evidence" value="ECO:0007669"/>
    <property type="project" value="TreeGrafter"/>
</dbReference>
<dbReference type="GO" id="GO:0015074">
    <property type="term" value="P:DNA integration"/>
    <property type="evidence" value="ECO:0007669"/>
    <property type="project" value="TreeGrafter"/>
</dbReference>
<keyword evidence="2" id="KW-1185">Reference proteome</keyword>
<accession>E2BX09</accession>
<evidence type="ECO:0000313" key="2">
    <source>
        <dbReference type="Proteomes" id="UP000008237"/>
    </source>
</evidence>
<dbReference type="GO" id="GO:0000014">
    <property type="term" value="F:single-stranded DNA endodeoxyribonuclease activity"/>
    <property type="evidence" value="ECO:0007669"/>
    <property type="project" value="TreeGrafter"/>
</dbReference>
<reference evidence="1 2" key="1">
    <citation type="journal article" date="2010" name="Science">
        <title>Genomic comparison of the ants Camponotus floridanus and Harpegnathos saltator.</title>
        <authorList>
            <person name="Bonasio R."/>
            <person name="Zhang G."/>
            <person name="Ye C."/>
            <person name="Mutti N.S."/>
            <person name="Fang X."/>
            <person name="Qin N."/>
            <person name="Donahue G."/>
            <person name="Yang P."/>
            <person name="Li Q."/>
            <person name="Li C."/>
            <person name="Zhang P."/>
            <person name="Huang Z."/>
            <person name="Berger S.L."/>
            <person name="Reinberg D."/>
            <person name="Wang J."/>
            <person name="Liebig J."/>
        </authorList>
    </citation>
    <scope>NUCLEOTIDE SEQUENCE [LARGE SCALE GENOMIC DNA]</scope>
    <source>
        <strain evidence="1 2">R22 G/1</strain>
    </source>
</reference>
<dbReference type="OMA" id="NHLEEFR"/>
<dbReference type="GO" id="GO:0032259">
    <property type="term" value="P:methylation"/>
    <property type="evidence" value="ECO:0007669"/>
    <property type="project" value="UniProtKB-KW"/>
</dbReference>
<evidence type="ECO:0000313" key="1">
    <source>
        <dbReference type="EMBL" id="EFN79728.1"/>
    </source>
</evidence>
<dbReference type="GO" id="GO:0044547">
    <property type="term" value="F:DNA topoisomerase binding"/>
    <property type="evidence" value="ECO:0007669"/>
    <property type="project" value="TreeGrafter"/>
</dbReference>
<dbReference type="GO" id="GO:0046975">
    <property type="term" value="F:histone H3K36 methyltransferase activity"/>
    <property type="evidence" value="ECO:0007669"/>
    <property type="project" value="TreeGrafter"/>
</dbReference>
<dbReference type="EMBL" id="GL451202">
    <property type="protein sequence ID" value="EFN79728.1"/>
    <property type="molecule type" value="Genomic_DNA"/>
</dbReference>
<dbReference type="InterPro" id="IPR036397">
    <property type="entry name" value="RNaseH_sf"/>
</dbReference>
<dbReference type="PANTHER" id="PTHR46060:SF2">
    <property type="entry name" value="HISTONE-LYSINE N-METHYLTRANSFERASE SETMAR"/>
    <property type="match status" value="1"/>
</dbReference>
<dbReference type="GO" id="GO:0005634">
    <property type="term" value="C:nucleus"/>
    <property type="evidence" value="ECO:0007669"/>
    <property type="project" value="TreeGrafter"/>
</dbReference>
<dbReference type="GO" id="GO:0035861">
    <property type="term" value="C:site of double-strand break"/>
    <property type="evidence" value="ECO:0007669"/>
    <property type="project" value="TreeGrafter"/>
</dbReference>
<feature type="non-terminal residue" evidence="1">
    <location>
        <position position="53"/>
    </location>
</feature>
<protein>
    <submittedName>
        <fullName evidence="1">Histone-lysine N-methyltransferase SETMAR</fullName>
    </submittedName>
</protein>
<dbReference type="GO" id="GO:0000729">
    <property type="term" value="P:DNA double-strand break processing"/>
    <property type="evidence" value="ECO:0007669"/>
    <property type="project" value="TreeGrafter"/>
</dbReference>
<dbReference type="GO" id="GO:0044774">
    <property type="term" value="P:mitotic DNA integrity checkpoint signaling"/>
    <property type="evidence" value="ECO:0007669"/>
    <property type="project" value="TreeGrafter"/>
</dbReference>
<proteinExistence type="predicted"/>
<dbReference type="PANTHER" id="PTHR46060">
    <property type="entry name" value="MARINER MOS1 TRANSPOSASE-LIKE PROTEIN"/>
    <property type="match status" value="1"/>
</dbReference>
<dbReference type="AlphaFoldDB" id="E2BX09"/>
<dbReference type="STRING" id="610380.E2BX09"/>
<dbReference type="Proteomes" id="UP000008237">
    <property type="component" value="Unassembled WGS sequence"/>
</dbReference>
<organism evidence="2">
    <name type="scientific">Harpegnathos saltator</name>
    <name type="common">Jerdon's jumping ant</name>
    <dbReference type="NCBI Taxonomy" id="610380"/>
    <lineage>
        <taxon>Eukaryota</taxon>
        <taxon>Metazoa</taxon>
        <taxon>Ecdysozoa</taxon>
        <taxon>Arthropoda</taxon>
        <taxon>Hexapoda</taxon>
        <taxon>Insecta</taxon>
        <taxon>Pterygota</taxon>
        <taxon>Neoptera</taxon>
        <taxon>Endopterygota</taxon>
        <taxon>Hymenoptera</taxon>
        <taxon>Apocrita</taxon>
        <taxon>Aculeata</taxon>
        <taxon>Formicoidea</taxon>
        <taxon>Formicidae</taxon>
        <taxon>Ponerinae</taxon>
        <taxon>Ponerini</taxon>
        <taxon>Harpegnathos</taxon>
    </lineage>
</organism>
<dbReference type="InParanoid" id="E2BX09"/>
<keyword evidence="1" id="KW-0489">Methyltransferase</keyword>
<sequence length="53" mass="5994">KSHTSLMMCQKLLKLGWNVLPHPAYSSALAPSDYHLFQSLQNFLNGVNFDSNE</sequence>
<name>E2BX09_HARSA</name>
<keyword evidence="1" id="KW-0808">Transferase</keyword>
<dbReference type="GO" id="GO:0003697">
    <property type="term" value="F:single-stranded DNA binding"/>
    <property type="evidence" value="ECO:0007669"/>
    <property type="project" value="TreeGrafter"/>
</dbReference>
<dbReference type="GO" id="GO:0031297">
    <property type="term" value="P:replication fork processing"/>
    <property type="evidence" value="ECO:0007669"/>
    <property type="project" value="TreeGrafter"/>
</dbReference>
<dbReference type="GO" id="GO:0006303">
    <property type="term" value="P:double-strand break repair via nonhomologous end joining"/>
    <property type="evidence" value="ECO:0007669"/>
    <property type="project" value="TreeGrafter"/>
</dbReference>